<feature type="compositionally biased region" description="Polar residues" evidence="1">
    <location>
        <begin position="64"/>
        <end position="76"/>
    </location>
</feature>
<feature type="compositionally biased region" description="Acidic residues" evidence="1">
    <location>
        <begin position="273"/>
        <end position="298"/>
    </location>
</feature>
<dbReference type="Proteomes" id="UP000023152">
    <property type="component" value="Unassembled WGS sequence"/>
</dbReference>
<accession>X6NIV2</accession>
<sequence length="298" mass="34187">MEKKKEKKEKNAALLTSDNSNHTIKEETAKDKASYAPLKHERRKSDSSEESYVEAQNKKMEQKTFFSEANKQSNNDQLDEENFLDSKIESIEVSGSGHAKSNGEYRWFLHDKKWVKFDDAEPFVIDGNVPVADVYNQLKSNEKLSFRWPSDVIACWVISDMERKHIYYASPMRRPDQIPKGQWISVIGNKPEPTLTTGQHQSEYHDIPDFLMNNGLAYSTIQTKKSNGELKPKLSEQTIPEDENEENDDTQESAGDSNDKYKLIGKDKANDVNDGDNEGEAEEEEEEHEEEQLSDLES</sequence>
<evidence type="ECO:0000313" key="2">
    <source>
        <dbReference type="EMBL" id="ETO25886.1"/>
    </source>
</evidence>
<dbReference type="EMBL" id="ASPP01008228">
    <property type="protein sequence ID" value="ETO25886.1"/>
    <property type="molecule type" value="Genomic_DNA"/>
</dbReference>
<feature type="compositionally biased region" description="Basic and acidic residues" evidence="1">
    <location>
        <begin position="23"/>
        <end position="33"/>
    </location>
</feature>
<gene>
    <name evidence="2" type="ORF">RFI_11251</name>
</gene>
<feature type="compositionally biased region" description="Basic and acidic residues" evidence="1">
    <location>
        <begin position="257"/>
        <end position="271"/>
    </location>
</feature>
<keyword evidence="3" id="KW-1185">Reference proteome</keyword>
<dbReference type="AlphaFoldDB" id="X6NIV2"/>
<evidence type="ECO:0000256" key="1">
    <source>
        <dbReference type="SAM" id="MobiDB-lite"/>
    </source>
</evidence>
<feature type="compositionally biased region" description="Basic and acidic residues" evidence="1">
    <location>
        <begin position="1"/>
        <end position="11"/>
    </location>
</feature>
<organism evidence="2 3">
    <name type="scientific">Reticulomyxa filosa</name>
    <dbReference type="NCBI Taxonomy" id="46433"/>
    <lineage>
        <taxon>Eukaryota</taxon>
        <taxon>Sar</taxon>
        <taxon>Rhizaria</taxon>
        <taxon>Retaria</taxon>
        <taxon>Foraminifera</taxon>
        <taxon>Monothalamids</taxon>
        <taxon>Reticulomyxidae</taxon>
        <taxon>Reticulomyxa</taxon>
    </lineage>
</organism>
<name>X6NIV2_RETFI</name>
<feature type="region of interest" description="Disordered" evidence="1">
    <location>
        <begin position="1"/>
        <end position="78"/>
    </location>
</feature>
<protein>
    <submittedName>
        <fullName evidence="2">Uncharacterized protein</fullName>
    </submittedName>
</protein>
<feature type="region of interest" description="Disordered" evidence="1">
    <location>
        <begin position="223"/>
        <end position="298"/>
    </location>
</feature>
<evidence type="ECO:0000313" key="3">
    <source>
        <dbReference type="Proteomes" id="UP000023152"/>
    </source>
</evidence>
<feature type="compositionally biased region" description="Acidic residues" evidence="1">
    <location>
        <begin position="239"/>
        <end position="251"/>
    </location>
</feature>
<comment type="caution">
    <text evidence="2">The sequence shown here is derived from an EMBL/GenBank/DDBJ whole genome shotgun (WGS) entry which is preliminary data.</text>
</comment>
<proteinExistence type="predicted"/>
<reference evidence="2 3" key="1">
    <citation type="journal article" date="2013" name="Curr. Biol.">
        <title>The Genome of the Foraminiferan Reticulomyxa filosa.</title>
        <authorList>
            <person name="Glockner G."/>
            <person name="Hulsmann N."/>
            <person name="Schleicher M."/>
            <person name="Noegel A.A."/>
            <person name="Eichinger L."/>
            <person name="Gallinger C."/>
            <person name="Pawlowski J."/>
            <person name="Sierra R."/>
            <person name="Euteneuer U."/>
            <person name="Pillet L."/>
            <person name="Moustafa A."/>
            <person name="Platzer M."/>
            <person name="Groth M."/>
            <person name="Szafranski K."/>
            <person name="Schliwa M."/>
        </authorList>
    </citation>
    <scope>NUCLEOTIDE SEQUENCE [LARGE SCALE GENOMIC DNA]</scope>
</reference>